<dbReference type="PANTHER" id="PTHR43124">
    <property type="entry name" value="PURINE EFFLUX PUMP PBUE"/>
    <property type="match status" value="1"/>
</dbReference>
<feature type="transmembrane region" description="Helical" evidence="6">
    <location>
        <begin position="146"/>
        <end position="170"/>
    </location>
</feature>
<sequence length="399" mass="40336">MDGVVTKSGPPTDEQNRARWGAVVSLSLGVFGLVTAEFLPASLLTPMSADLGVSVGAAGQSVTTTAVVAAVAGPAIVVYTGRLDRRTVLLALTGLLVVSSLMAGFAPNLPFLLAARVLLGVALGGFWAMSLALAMRLVPGRLMPRAMAIVMSGVSIATVCAAPVGAWIGATLGWRYAFLLAAAVGVITFVVQALTVPSLPPIGTTGLGTIARVLRRPAIRLGLATILLVVTGHFAGFTYIRPYLEQVPRFDVEMITAILLAFGIGGFFGNIAGGFLAERNTRLSMTLAAIGIAATALLLAVAGMLPAIAAAATAAWGFAFGALPVSVQSFISRAAGDEAEGAGAATLTTFQIAISTGAILGGLIVELQGPAGVFLFASLAALLGASLVAVSRKVALQPS</sequence>
<dbReference type="InterPro" id="IPR020846">
    <property type="entry name" value="MFS_dom"/>
</dbReference>
<feature type="transmembrane region" description="Helical" evidence="6">
    <location>
        <begin position="176"/>
        <end position="197"/>
    </location>
</feature>
<feature type="transmembrane region" description="Helical" evidence="6">
    <location>
        <begin position="343"/>
        <end position="365"/>
    </location>
</feature>
<evidence type="ECO:0000256" key="2">
    <source>
        <dbReference type="ARBA" id="ARBA00022475"/>
    </source>
</evidence>
<dbReference type="InterPro" id="IPR011701">
    <property type="entry name" value="MFS"/>
</dbReference>
<evidence type="ECO:0000256" key="1">
    <source>
        <dbReference type="ARBA" id="ARBA00004651"/>
    </source>
</evidence>
<evidence type="ECO:0000259" key="7">
    <source>
        <dbReference type="PROSITE" id="PS50850"/>
    </source>
</evidence>
<proteinExistence type="predicted"/>
<feature type="transmembrane region" description="Helical" evidence="6">
    <location>
        <begin position="61"/>
        <end position="81"/>
    </location>
</feature>
<dbReference type="PANTHER" id="PTHR43124:SF5">
    <property type="entry name" value="PURINE RIBONUCLEOSIDE EFFLUX PUMP NEPI"/>
    <property type="match status" value="1"/>
</dbReference>
<comment type="subcellular location">
    <subcellularLocation>
        <location evidence="1">Cell membrane</location>
        <topology evidence="1">Multi-pass membrane protein</topology>
    </subcellularLocation>
</comment>
<dbReference type="GO" id="GO:0005886">
    <property type="term" value="C:plasma membrane"/>
    <property type="evidence" value="ECO:0007669"/>
    <property type="project" value="UniProtKB-SubCell"/>
</dbReference>
<evidence type="ECO:0000256" key="4">
    <source>
        <dbReference type="ARBA" id="ARBA00022989"/>
    </source>
</evidence>
<evidence type="ECO:0000313" key="9">
    <source>
        <dbReference type="Proteomes" id="UP000037425"/>
    </source>
</evidence>
<dbReference type="Proteomes" id="UP000037425">
    <property type="component" value="Unassembled WGS sequence"/>
</dbReference>
<dbReference type="SUPFAM" id="SSF103473">
    <property type="entry name" value="MFS general substrate transporter"/>
    <property type="match status" value="1"/>
</dbReference>
<dbReference type="GO" id="GO:0022857">
    <property type="term" value="F:transmembrane transporter activity"/>
    <property type="evidence" value="ECO:0007669"/>
    <property type="project" value="InterPro"/>
</dbReference>
<feature type="domain" description="Major facilitator superfamily (MFS) profile" evidence="7">
    <location>
        <begin position="22"/>
        <end position="396"/>
    </location>
</feature>
<dbReference type="InterPro" id="IPR050189">
    <property type="entry name" value="MFS_Efflux_Transporters"/>
</dbReference>
<feature type="transmembrane region" description="Helical" evidence="6">
    <location>
        <begin position="371"/>
        <end position="390"/>
    </location>
</feature>
<gene>
    <name evidence="8" type="ORF">AC244_05460</name>
</gene>
<feature type="transmembrane region" description="Helical" evidence="6">
    <location>
        <begin position="308"/>
        <end position="331"/>
    </location>
</feature>
<evidence type="ECO:0000313" key="8">
    <source>
        <dbReference type="EMBL" id="KOF20873.1"/>
    </source>
</evidence>
<feature type="transmembrane region" description="Helical" evidence="6">
    <location>
        <begin position="218"/>
        <end position="240"/>
    </location>
</feature>
<dbReference type="Gene3D" id="1.20.1250.20">
    <property type="entry name" value="MFS general substrate transporter like domains"/>
    <property type="match status" value="1"/>
</dbReference>
<dbReference type="Pfam" id="PF07690">
    <property type="entry name" value="MFS_1"/>
    <property type="match status" value="1"/>
</dbReference>
<feature type="transmembrane region" description="Helical" evidence="6">
    <location>
        <begin position="20"/>
        <end position="41"/>
    </location>
</feature>
<evidence type="ECO:0000256" key="3">
    <source>
        <dbReference type="ARBA" id="ARBA00022692"/>
    </source>
</evidence>
<accession>A0A0L8C250</accession>
<evidence type="ECO:0000256" key="6">
    <source>
        <dbReference type="SAM" id="Phobius"/>
    </source>
</evidence>
<dbReference type="RefSeq" id="WP_053247805.1">
    <property type="nucleotide sequence ID" value="NZ_LGAP01000002.1"/>
</dbReference>
<dbReference type="AlphaFoldDB" id="A0A0L8C250"/>
<dbReference type="OrthoDB" id="9812189at2"/>
<organism evidence="8 9">
    <name type="scientific">Ensifer adhaerens</name>
    <name type="common">Sinorhizobium morelense</name>
    <dbReference type="NCBI Taxonomy" id="106592"/>
    <lineage>
        <taxon>Bacteria</taxon>
        <taxon>Pseudomonadati</taxon>
        <taxon>Pseudomonadota</taxon>
        <taxon>Alphaproteobacteria</taxon>
        <taxon>Hyphomicrobiales</taxon>
        <taxon>Rhizobiaceae</taxon>
        <taxon>Sinorhizobium/Ensifer group</taxon>
        <taxon>Ensifer</taxon>
    </lineage>
</organism>
<protein>
    <submittedName>
        <fullName evidence="8">Transporter</fullName>
    </submittedName>
</protein>
<reference evidence="9" key="1">
    <citation type="submission" date="2015-07" db="EMBL/GenBank/DDBJ databases">
        <title>Whole genome sequence of an Ensifer adhaerens strain isolated from a cave pool in the Wind Cave National Park.</title>
        <authorList>
            <person name="Eng W.W.H."/>
            <person name="Gan H.M."/>
            <person name="Barton H.A."/>
            <person name="Savka M.A."/>
        </authorList>
    </citation>
    <scope>NUCLEOTIDE SEQUENCE [LARGE SCALE GENOMIC DNA]</scope>
    <source>
        <strain evidence="9">SD006</strain>
    </source>
</reference>
<keyword evidence="4 6" id="KW-1133">Transmembrane helix</keyword>
<dbReference type="EMBL" id="LGAP01000002">
    <property type="protein sequence ID" value="KOF20873.1"/>
    <property type="molecule type" value="Genomic_DNA"/>
</dbReference>
<feature type="transmembrane region" description="Helical" evidence="6">
    <location>
        <begin position="113"/>
        <end position="134"/>
    </location>
</feature>
<evidence type="ECO:0000256" key="5">
    <source>
        <dbReference type="ARBA" id="ARBA00023136"/>
    </source>
</evidence>
<dbReference type="PROSITE" id="PS50850">
    <property type="entry name" value="MFS"/>
    <property type="match status" value="1"/>
</dbReference>
<name>A0A0L8C250_ENSAD</name>
<dbReference type="InterPro" id="IPR036259">
    <property type="entry name" value="MFS_trans_sf"/>
</dbReference>
<feature type="transmembrane region" description="Helical" evidence="6">
    <location>
        <begin position="252"/>
        <end position="276"/>
    </location>
</feature>
<dbReference type="CDD" id="cd17324">
    <property type="entry name" value="MFS_NepI_like"/>
    <property type="match status" value="1"/>
</dbReference>
<dbReference type="PATRIC" id="fig|106592.7.peg.2727"/>
<keyword evidence="5 6" id="KW-0472">Membrane</keyword>
<keyword evidence="2" id="KW-1003">Cell membrane</keyword>
<feature type="transmembrane region" description="Helical" evidence="6">
    <location>
        <begin position="88"/>
        <end position="107"/>
    </location>
</feature>
<feature type="transmembrane region" description="Helical" evidence="6">
    <location>
        <begin position="283"/>
        <end position="302"/>
    </location>
</feature>
<keyword evidence="3 6" id="KW-0812">Transmembrane</keyword>
<comment type="caution">
    <text evidence="8">The sequence shown here is derived from an EMBL/GenBank/DDBJ whole genome shotgun (WGS) entry which is preliminary data.</text>
</comment>